<proteinExistence type="predicted"/>
<sequence length="123" mass="13322">MSDPVASSQTQPGMFDPGKSNLQLIYVLYLASLVVGVTAIVGVIFAYISRGKADGWVVSHYTYQIRTFWIGLLYSLISAVLAVVGIGFLLFIAVAIWGVVRCVKGLQATGKSEPIENPQTWLV</sequence>
<comment type="caution">
    <text evidence="2">The sequence shown here is derived from an EMBL/GenBank/DDBJ whole genome shotgun (WGS) entry which is preliminary data.</text>
</comment>
<evidence type="ECO:0000256" key="1">
    <source>
        <dbReference type="SAM" id="Phobius"/>
    </source>
</evidence>
<keyword evidence="1" id="KW-1133">Transmembrane helix</keyword>
<evidence type="ECO:0000313" key="2">
    <source>
        <dbReference type="EMBL" id="MDQ0317558.1"/>
    </source>
</evidence>
<dbReference type="EMBL" id="JAUSUL010000005">
    <property type="protein sequence ID" value="MDQ0317558.1"/>
    <property type="molecule type" value="Genomic_DNA"/>
</dbReference>
<organism evidence="2 3">
    <name type="scientific">Amorphus orientalis</name>
    <dbReference type="NCBI Taxonomy" id="649198"/>
    <lineage>
        <taxon>Bacteria</taxon>
        <taxon>Pseudomonadati</taxon>
        <taxon>Pseudomonadota</taxon>
        <taxon>Alphaproteobacteria</taxon>
        <taxon>Hyphomicrobiales</taxon>
        <taxon>Amorphaceae</taxon>
        <taxon>Amorphus</taxon>
    </lineage>
</organism>
<name>A0AAE3VSW8_9HYPH</name>
<feature type="transmembrane region" description="Helical" evidence="1">
    <location>
        <begin position="24"/>
        <end position="48"/>
    </location>
</feature>
<keyword evidence="1" id="KW-0812">Transmembrane</keyword>
<dbReference type="RefSeq" id="WP_306887476.1">
    <property type="nucleotide sequence ID" value="NZ_JAUSUL010000005.1"/>
</dbReference>
<accession>A0AAE3VSW8</accession>
<keyword evidence="3" id="KW-1185">Reference proteome</keyword>
<evidence type="ECO:0000313" key="3">
    <source>
        <dbReference type="Proteomes" id="UP001229244"/>
    </source>
</evidence>
<gene>
    <name evidence="2" type="ORF">J2S73_004042</name>
</gene>
<dbReference type="AlphaFoldDB" id="A0AAE3VSW8"/>
<reference evidence="2" key="1">
    <citation type="submission" date="2023-07" db="EMBL/GenBank/DDBJ databases">
        <title>Genomic Encyclopedia of Type Strains, Phase IV (KMG-IV): sequencing the most valuable type-strain genomes for metagenomic binning, comparative biology and taxonomic classification.</title>
        <authorList>
            <person name="Goeker M."/>
        </authorList>
    </citation>
    <scope>NUCLEOTIDE SEQUENCE</scope>
    <source>
        <strain evidence="2">DSM 21202</strain>
    </source>
</reference>
<dbReference type="Proteomes" id="UP001229244">
    <property type="component" value="Unassembled WGS sequence"/>
</dbReference>
<keyword evidence="1" id="KW-0472">Membrane</keyword>
<protein>
    <submittedName>
        <fullName evidence="2">Membrane protein</fullName>
    </submittedName>
</protein>
<feature type="transmembrane region" description="Helical" evidence="1">
    <location>
        <begin position="68"/>
        <end position="100"/>
    </location>
</feature>